<evidence type="ECO:0000256" key="4">
    <source>
        <dbReference type="ARBA" id="ARBA00022679"/>
    </source>
</evidence>
<evidence type="ECO:0000256" key="3">
    <source>
        <dbReference type="ARBA" id="ARBA00022576"/>
    </source>
</evidence>
<dbReference type="InterPro" id="IPR051326">
    <property type="entry name" value="Kynurenine-oxoglutarate_AT"/>
</dbReference>
<dbReference type="PANTHER" id="PTHR43807:SF20">
    <property type="entry name" value="FI04487P"/>
    <property type="match status" value="1"/>
</dbReference>
<evidence type="ECO:0000313" key="7">
    <source>
        <dbReference type="EMBL" id="CCA17391.1"/>
    </source>
</evidence>
<comment type="cofactor">
    <cofactor evidence="1">
        <name>pyridoxal 5'-phosphate</name>
        <dbReference type="ChEBI" id="CHEBI:597326"/>
    </cofactor>
</comment>
<dbReference type="GO" id="GO:0005739">
    <property type="term" value="C:mitochondrion"/>
    <property type="evidence" value="ECO:0007669"/>
    <property type="project" value="TreeGrafter"/>
</dbReference>
<keyword evidence="3" id="KW-0032">Aminotransferase</keyword>
<evidence type="ECO:0000259" key="6">
    <source>
        <dbReference type="Pfam" id="PF00155"/>
    </source>
</evidence>
<evidence type="ECO:0000256" key="5">
    <source>
        <dbReference type="ARBA" id="ARBA00022898"/>
    </source>
</evidence>
<reference evidence="7" key="2">
    <citation type="submission" date="2011-02" db="EMBL/GenBank/DDBJ databases">
        <authorList>
            <person name="MacLean D."/>
        </authorList>
    </citation>
    <scope>NUCLEOTIDE SEQUENCE</scope>
</reference>
<evidence type="ECO:0000256" key="1">
    <source>
        <dbReference type="ARBA" id="ARBA00001933"/>
    </source>
</evidence>
<dbReference type="EMBL" id="FR824079">
    <property type="protein sequence ID" value="CCA17391.1"/>
    <property type="molecule type" value="Genomic_DNA"/>
</dbReference>
<dbReference type="PANTHER" id="PTHR43807">
    <property type="entry name" value="FI04487P"/>
    <property type="match status" value="1"/>
</dbReference>
<dbReference type="AlphaFoldDB" id="F0W8D6"/>
<dbReference type="Pfam" id="PF00155">
    <property type="entry name" value="Aminotran_1_2"/>
    <property type="match status" value="1"/>
</dbReference>
<dbReference type="SUPFAM" id="SSF53383">
    <property type="entry name" value="PLP-dependent transferases"/>
    <property type="match status" value="1"/>
</dbReference>
<dbReference type="HOGENOM" id="CLU_017584_4_0_1"/>
<dbReference type="InterPro" id="IPR015424">
    <property type="entry name" value="PyrdxlP-dep_Trfase"/>
</dbReference>
<dbReference type="Gene3D" id="3.40.640.10">
    <property type="entry name" value="Type I PLP-dependent aspartate aminotransferase-like (Major domain)"/>
    <property type="match status" value="1"/>
</dbReference>
<keyword evidence="5" id="KW-0663">Pyridoxal phosphate</keyword>
<evidence type="ECO:0000256" key="2">
    <source>
        <dbReference type="ARBA" id="ARBA00007441"/>
    </source>
</evidence>
<gene>
    <name evidence="7" type="primary">AlNc14C34G3067</name>
    <name evidence="7" type="ORF">ALNC14_035340</name>
    <name evidence="8" type="ORF">ALNC14_105120</name>
</gene>
<proteinExistence type="inferred from homology"/>
<dbReference type="CDD" id="cd00609">
    <property type="entry name" value="AAT_like"/>
    <property type="match status" value="1"/>
</dbReference>
<dbReference type="FunFam" id="3.40.640.10:FF:000024">
    <property type="entry name" value="Kynurenine--oxoglutarate transaminase 3"/>
    <property type="match status" value="1"/>
</dbReference>
<feature type="domain" description="Aminotransferase class I/classII large" evidence="6">
    <location>
        <begin position="32"/>
        <end position="416"/>
    </location>
</feature>
<dbReference type="GO" id="GO:0030170">
    <property type="term" value="F:pyridoxal phosphate binding"/>
    <property type="evidence" value="ECO:0007669"/>
    <property type="project" value="InterPro"/>
</dbReference>
<evidence type="ECO:0000313" key="8">
    <source>
        <dbReference type="EMBL" id="CCA24368.1"/>
    </source>
</evidence>
<protein>
    <submittedName>
        <fullName evidence="7">Kynurenineoxoglutarate transaminase putative</fullName>
    </submittedName>
</protein>
<sequence length="421" mass="47525">MKSINDSHHNGIHKIASNVFVEFSQFALQYNAVNLGQGFPSFKTPEFLKKAAIEAINADFNQYSRPGGHPMLVQAISNLYSPLFHRDLNPMTEIVTFNGAQGGITAILSTLLNRGDKLAIFEPYFDSYVSISTMLGLETVGIPFETAVPFDQLKTSGEFYVDLKKLDRILAQENVKALVLNTPHNPLGKVFTRKELEEIVCVLEKYPEILIISDEVYEFMCYDGRKHERIATISNMFDRTISLFSAGKTFSCTGWRVGYAIAPHHLAQTLIKAQSLITFCVATPLEVAVAKAIDQARDLQYFDKQAKQLQSKRDRLYQALKVSGWHPIFPEGGYFICCNIIKHKMFQKYKDTKIAKSMPKKQYPDYQFALELCKTHKLTTIPLSGFYTNAVSLTETGMIRLAFCKDEATLDAAMNIICQME</sequence>
<dbReference type="Gene3D" id="3.90.1150.10">
    <property type="entry name" value="Aspartate Aminotransferase, domain 1"/>
    <property type="match status" value="1"/>
</dbReference>
<accession>F0W8D6</accession>
<dbReference type="GO" id="GO:0016212">
    <property type="term" value="F:kynurenine-oxoglutarate transaminase activity"/>
    <property type="evidence" value="ECO:0007669"/>
    <property type="project" value="TreeGrafter"/>
</dbReference>
<organism evidence="7">
    <name type="scientific">Albugo laibachii Nc14</name>
    <dbReference type="NCBI Taxonomy" id="890382"/>
    <lineage>
        <taxon>Eukaryota</taxon>
        <taxon>Sar</taxon>
        <taxon>Stramenopiles</taxon>
        <taxon>Oomycota</taxon>
        <taxon>Peronosporomycetes</taxon>
        <taxon>Albuginales</taxon>
        <taxon>Albuginaceae</taxon>
        <taxon>Albugo</taxon>
    </lineage>
</organism>
<dbReference type="InterPro" id="IPR015422">
    <property type="entry name" value="PyrdxlP-dep_Trfase_small"/>
</dbReference>
<name>F0W8D6_9STRA</name>
<comment type="similarity">
    <text evidence="2">Belongs to the class-I pyridoxal-phosphate-dependent aminotransferase family.</text>
</comment>
<reference evidence="7" key="1">
    <citation type="journal article" date="2011" name="PLoS Biol.">
        <title>Gene gain and loss during evolution of obligate parasitism in the white rust pathogen of Arabidopsis thaliana.</title>
        <authorList>
            <person name="Kemen E."/>
            <person name="Gardiner A."/>
            <person name="Schultz-Larsen T."/>
            <person name="Kemen A.C."/>
            <person name="Balmuth A.L."/>
            <person name="Robert-Seilaniantz A."/>
            <person name="Bailey K."/>
            <person name="Holub E."/>
            <person name="Studholme D.J."/>
            <person name="Maclean D."/>
            <person name="Jones J.D."/>
        </authorList>
    </citation>
    <scope>NUCLEOTIDE SEQUENCE</scope>
</reference>
<keyword evidence="4" id="KW-0808">Transferase</keyword>
<dbReference type="EMBL" id="FR824281">
    <property type="protein sequence ID" value="CCA24368.1"/>
    <property type="molecule type" value="Genomic_DNA"/>
</dbReference>
<dbReference type="InterPro" id="IPR015421">
    <property type="entry name" value="PyrdxlP-dep_Trfase_major"/>
</dbReference>
<dbReference type="InterPro" id="IPR004839">
    <property type="entry name" value="Aminotransferase_I/II_large"/>
</dbReference>